<dbReference type="InterPro" id="IPR045155">
    <property type="entry name" value="Beta-lactam_cat"/>
</dbReference>
<comment type="caution">
    <text evidence="2">The sequence shown here is derived from an EMBL/GenBank/DDBJ whole genome shotgun (WGS) entry which is preliminary data.</text>
</comment>
<evidence type="ECO:0000313" key="2">
    <source>
        <dbReference type="EMBL" id="TGG90569.1"/>
    </source>
</evidence>
<dbReference type="PANTHER" id="PTHR35333:SF4">
    <property type="entry name" value="SLR0121 PROTEIN"/>
    <property type="match status" value="1"/>
</dbReference>
<dbReference type="GO" id="GO:0030655">
    <property type="term" value="P:beta-lactam antibiotic catabolic process"/>
    <property type="evidence" value="ECO:0007669"/>
    <property type="project" value="InterPro"/>
</dbReference>
<sequence length="340" mass="36647">MVVTAIGLGLAIGTVLKLVAPSLQQTERQQQPGEPREDTSPRLLRGIGSFQPRQELTALSERFASLTATQPDLRAGAYMVVLDDGSFAQLNPTVPYAAASSIKLPILLLLLQDVGDGRIDWNQRVIMRAELIGGGAGWMQGQPAGSSFPLYEVARDMIRVSDNTATNMIVDLLGGKEAVNRRWQDLGLTSTVLNNWLPDLGGTNTSSAEDLCRSLALAELGEQLDLRNRDRFREIMASSRTDSLLPAGFLTGLGGARGRVDEALREFGSQVLNKTGDIGTAYVDAAQIELPDGRRALAAFMVVGSEQTEYNSPRSRQLIRDLATATAQALLPLDSTDITP</sequence>
<dbReference type="GO" id="GO:0046677">
    <property type="term" value="P:response to antibiotic"/>
    <property type="evidence" value="ECO:0007669"/>
    <property type="project" value="InterPro"/>
</dbReference>
<reference evidence="2 3" key="1">
    <citation type="journal article" date="2019" name="mSystems">
        <title>Life at home and on the roam: Genomic adaptions reflect the dual lifestyle of an intracellular, facultative symbiont.</title>
        <authorList>
            <person name="Burgsdorf I."/>
        </authorList>
    </citation>
    <scope>NUCLEOTIDE SEQUENCE [LARGE SCALE GENOMIC DNA]</scope>
    <source>
        <strain evidence="2">277cV</strain>
    </source>
</reference>
<dbReference type="EMBL" id="SRMO01000087">
    <property type="protein sequence ID" value="TGG90569.1"/>
    <property type="molecule type" value="Genomic_DNA"/>
</dbReference>
<accession>A0A524RL17</accession>
<dbReference type="Gene3D" id="3.40.710.10">
    <property type="entry name" value="DD-peptidase/beta-lactamase superfamily"/>
    <property type="match status" value="1"/>
</dbReference>
<protein>
    <submittedName>
        <fullName evidence="2">Serine hydrolase</fullName>
    </submittedName>
</protein>
<gene>
    <name evidence="2" type="ORF">ERJ67_10330</name>
</gene>
<organism evidence="2 3">
    <name type="scientific">Aphanocapsa feldmannii 277cV</name>
    <dbReference type="NCBI Taxonomy" id="2507553"/>
    <lineage>
        <taxon>Bacteria</taxon>
        <taxon>Bacillati</taxon>
        <taxon>Cyanobacteriota</taxon>
        <taxon>Cyanophyceae</taxon>
        <taxon>Oscillatoriophycideae</taxon>
        <taxon>Chroococcales</taxon>
        <taxon>Microcystaceae</taxon>
        <taxon>Aphanocapsa</taxon>
    </lineage>
</organism>
<dbReference type="Pfam" id="PF13354">
    <property type="entry name" value="Beta-lactamase2"/>
    <property type="match status" value="1"/>
</dbReference>
<feature type="domain" description="Beta-lactamase class A catalytic" evidence="1">
    <location>
        <begin position="77"/>
        <end position="301"/>
    </location>
</feature>
<dbReference type="GO" id="GO:0008800">
    <property type="term" value="F:beta-lactamase activity"/>
    <property type="evidence" value="ECO:0007669"/>
    <property type="project" value="InterPro"/>
</dbReference>
<evidence type="ECO:0000259" key="1">
    <source>
        <dbReference type="Pfam" id="PF13354"/>
    </source>
</evidence>
<dbReference type="AlphaFoldDB" id="A0A524RL17"/>
<evidence type="ECO:0000313" key="3">
    <source>
        <dbReference type="Proteomes" id="UP000317990"/>
    </source>
</evidence>
<dbReference type="Proteomes" id="UP000317990">
    <property type="component" value="Unassembled WGS sequence"/>
</dbReference>
<dbReference type="PANTHER" id="PTHR35333">
    <property type="entry name" value="BETA-LACTAMASE"/>
    <property type="match status" value="1"/>
</dbReference>
<keyword evidence="2" id="KW-0378">Hydrolase</keyword>
<dbReference type="InterPro" id="IPR012338">
    <property type="entry name" value="Beta-lactam/transpept-like"/>
</dbReference>
<proteinExistence type="predicted"/>
<dbReference type="SUPFAM" id="SSF56601">
    <property type="entry name" value="beta-lactamase/transpeptidase-like"/>
    <property type="match status" value="1"/>
</dbReference>
<name>A0A524RL17_9CHRO</name>
<dbReference type="InterPro" id="IPR000871">
    <property type="entry name" value="Beta-lactam_class-A"/>
</dbReference>